<sequence length="203" mass="21229">MAADVRRVHAELMGGADRRVHGRGCGRWRGPRLTHAGSRHVLSWEPCADDCSWPEPEPEEMPLATRGSRLSRWVTLALLILIPIVSSLWNIFSPTEAASAPACPAGQVIMAAAGGDVSASLSPSGATGSSRLHLCTTGGVISSWTASATPKAGGTAIPFELTRVGDGTALGTATLPPGQEWLLSVDFTTEAGEQRVASSYIRS</sequence>
<dbReference type="Proteomes" id="UP001240984">
    <property type="component" value="Unassembled WGS sequence"/>
</dbReference>
<reference evidence="2 3" key="1">
    <citation type="submission" date="2023-07" db="EMBL/GenBank/DDBJ databases">
        <title>Sequencing the genomes of 1000 actinobacteria strains.</title>
        <authorList>
            <person name="Klenk H.-P."/>
        </authorList>
    </citation>
    <scope>NUCLEOTIDE SEQUENCE [LARGE SCALE GENOMIC DNA]</scope>
    <source>
        <strain evidence="2 3">DSM 44710</strain>
    </source>
</reference>
<dbReference type="RefSeq" id="WP_306831321.1">
    <property type="nucleotide sequence ID" value="NZ_JAUSRA010000001.1"/>
</dbReference>
<comment type="caution">
    <text evidence="2">The sequence shown here is derived from an EMBL/GenBank/DDBJ whole genome shotgun (WGS) entry which is preliminary data.</text>
</comment>
<keyword evidence="1" id="KW-0472">Membrane</keyword>
<name>A0ABT9MWT4_9ACTN</name>
<organism evidence="2 3">
    <name type="scientific">Catenuloplanes nepalensis</name>
    <dbReference type="NCBI Taxonomy" id="587533"/>
    <lineage>
        <taxon>Bacteria</taxon>
        <taxon>Bacillati</taxon>
        <taxon>Actinomycetota</taxon>
        <taxon>Actinomycetes</taxon>
        <taxon>Micromonosporales</taxon>
        <taxon>Micromonosporaceae</taxon>
        <taxon>Catenuloplanes</taxon>
    </lineage>
</organism>
<evidence type="ECO:0000313" key="3">
    <source>
        <dbReference type="Proteomes" id="UP001240984"/>
    </source>
</evidence>
<proteinExistence type="predicted"/>
<accession>A0ABT9MWT4</accession>
<evidence type="ECO:0000313" key="2">
    <source>
        <dbReference type="EMBL" id="MDP9795471.1"/>
    </source>
</evidence>
<evidence type="ECO:0000256" key="1">
    <source>
        <dbReference type="SAM" id="Phobius"/>
    </source>
</evidence>
<keyword evidence="1" id="KW-0812">Transmembrane</keyword>
<protein>
    <submittedName>
        <fullName evidence="2">Uncharacterized protein</fullName>
    </submittedName>
</protein>
<dbReference type="EMBL" id="JAUSRA010000001">
    <property type="protein sequence ID" value="MDP9795471.1"/>
    <property type="molecule type" value="Genomic_DNA"/>
</dbReference>
<keyword evidence="1" id="KW-1133">Transmembrane helix</keyword>
<feature type="transmembrane region" description="Helical" evidence="1">
    <location>
        <begin position="73"/>
        <end position="92"/>
    </location>
</feature>
<keyword evidence="3" id="KW-1185">Reference proteome</keyword>
<gene>
    <name evidence="2" type="ORF">J2S43_003983</name>
</gene>